<sequence>MGDPVLRRAEVSDPRRTRGKLALRWEGPYRVTQVIRDGSYILSTMEGRALPQTWHVSNLKKLYV</sequence>
<protein>
    <recommendedName>
        <fullName evidence="3">Integrase zinc-binding domain-containing protein</fullName>
    </recommendedName>
</protein>
<evidence type="ECO:0008006" key="3">
    <source>
        <dbReference type="Google" id="ProtNLM"/>
    </source>
</evidence>
<evidence type="ECO:0000313" key="2">
    <source>
        <dbReference type="Proteomes" id="UP000287651"/>
    </source>
</evidence>
<comment type="caution">
    <text evidence="1">The sequence shown here is derived from an EMBL/GenBank/DDBJ whole genome shotgun (WGS) entry which is preliminary data.</text>
</comment>
<dbReference type="EMBL" id="AMZH03000046">
    <property type="protein sequence ID" value="RRT85889.1"/>
    <property type="molecule type" value="Genomic_DNA"/>
</dbReference>
<proteinExistence type="predicted"/>
<dbReference type="Proteomes" id="UP000287651">
    <property type="component" value="Unassembled WGS sequence"/>
</dbReference>
<dbReference type="AlphaFoldDB" id="A0A427BBN3"/>
<accession>A0A427BBN3</accession>
<organism evidence="1 2">
    <name type="scientific">Ensete ventricosum</name>
    <name type="common">Abyssinian banana</name>
    <name type="synonym">Musa ensete</name>
    <dbReference type="NCBI Taxonomy" id="4639"/>
    <lineage>
        <taxon>Eukaryota</taxon>
        <taxon>Viridiplantae</taxon>
        <taxon>Streptophyta</taxon>
        <taxon>Embryophyta</taxon>
        <taxon>Tracheophyta</taxon>
        <taxon>Spermatophyta</taxon>
        <taxon>Magnoliopsida</taxon>
        <taxon>Liliopsida</taxon>
        <taxon>Zingiberales</taxon>
        <taxon>Musaceae</taxon>
        <taxon>Ensete</taxon>
    </lineage>
</organism>
<gene>
    <name evidence="1" type="ORF">B296_00001724</name>
</gene>
<evidence type="ECO:0000313" key="1">
    <source>
        <dbReference type="EMBL" id="RRT85889.1"/>
    </source>
</evidence>
<reference evidence="1 2" key="1">
    <citation type="journal article" date="2014" name="Agronomy (Basel)">
        <title>A Draft Genome Sequence for Ensete ventricosum, the Drought-Tolerant Tree Against Hunger.</title>
        <authorList>
            <person name="Harrison J."/>
            <person name="Moore K.A."/>
            <person name="Paszkiewicz K."/>
            <person name="Jones T."/>
            <person name="Grant M."/>
            <person name="Ambacheew D."/>
            <person name="Muzemil S."/>
            <person name="Studholme D.J."/>
        </authorList>
    </citation>
    <scope>NUCLEOTIDE SEQUENCE [LARGE SCALE GENOMIC DNA]</scope>
</reference>
<name>A0A427BBN3_ENSVE</name>